<dbReference type="EMBL" id="KB203534">
    <property type="protein sequence ID" value="ESO84297.1"/>
    <property type="molecule type" value="Genomic_DNA"/>
</dbReference>
<dbReference type="GeneID" id="20247040"/>
<reference evidence="9 10" key="1">
    <citation type="journal article" date="2013" name="Nature">
        <title>Insights into bilaterian evolution from three spiralian genomes.</title>
        <authorList>
            <person name="Simakov O."/>
            <person name="Marletaz F."/>
            <person name="Cho S.J."/>
            <person name="Edsinger-Gonzales E."/>
            <person name="Havlak P."/>
            <person name="Hellsten U."/>
            <person name="Kuo D.H."/>
            <person name="Larsson T."/>
            <person name="Lv J."/>
            <person name="Arendt D."/>
            <person name="Savage R."/>
            <person name="Osoegawa K."/>
            <person name="de Jong P."/>
            <person name="Grimwood J."/>
            <person name="Chapman J.A."/>
            <person name="Shapiro H."/>
            <person name="Aerts A."/>
            <person name="Otillar R.P."/>
            <person name="Terry A.Y."/>
            <person name="Boore J.L."/>
            <person name="Grigoriev I.V."/>
            <person name="Lindberg D.R."/>
            <person name="Seaver E.C."/>
            <person name="Weisblat D.A."/>
            <person name="Putnam N.H."/>
            <person name="Rokhsar D.S."/>
        </authorList>
    </citation>
    <scope>NUCLEOTIDE SEQUENCE [LARGE SCALE GENOMIC DNA]</scope>
</reference>
<dbReference type="PRINTS" id="PR00412">
    <property type="entry name" value="EPOXHYDRLASE"/>
</dbReference>
<dbReference type="OMA" id="CDMLGFG"/>
<gene>
    <name evidence="9" type="ORF">LOTGIDRAFT_222143</name>
</gene>
<evidence type="ECO:0000256" key="3">
    <source>
        <dbReference type="ARBA" id="ARBA00022801"/>
    </source>
</evidence>
<evidence type="ECO:0000259" key="8">
    <source>
        <dbReference type="Pfam" id="PF00561"/>
    </source>
</evidence>
<dbReference type="InterPro" id="IPR000639">
    <property type="entry name" value="Epox_hydrolase-like"/>
</dbReference>
<dbReference type="PANTHER" id="PTHR43798:SF33">
    <property type="entry name" value="HYDROLASE, PUTATIVE (AFU_ORTHOLOGUE AFUA_2G14860)-RELATED"/>
    <property type="match status" value="1"/>
</dbReference>
<dbReference type="PANTHER" id="PTHR43798">
    <property type="entry name" value="MONOACYLGLYCEROL LIPASE"/>
    <property type="match status" value="1"/>
</dbReference>
<feature type="signal peptide" evidence="7">
    <location>
        <begin position="1"/>
        <end position="19"/>
    </location>
</feature>
<dbReference type="SUPFAM" id="SSF53474">
    <property type="entry name" value="alpha/beta-Hydrolases"/>
    <property type="match status" value="1"/>
</dbReference>
<dbReference type="KEGG" id="lgi:LOTGIDRAFT_222143"/>
<evidence type="ECO:0000313" key="9">
    <source>
        <dbReference type="EMBL" id="ESO84297.1"/>
    </source>
</evidence>
<keyword evidence="3" id="KW-0378">Hydrolase</keyword>
<accession>V3ZJ53</accession>
<dbReference type="HOGENOM" id="CLU_020336_3_0_1"/>
<dbReference type="CTD" id="20247040"/>
<dbReference type="RefSeq" id="XP_009064911.1">
    <property type="nucleotide sequence ID" value="XM_009066663.1"/>
</dbReference>
<comment type="subcellular location">
    <subcellularLocation>
        <location evidence="1">Endoplasmic reticulum membrane</location>
        <topology evidence="1">Multi-pass membrane protein</topology>
    </subcellularLocation>
</comment>
<dbReference type="GO" id="GO:0047372">
    <property type="term" value="F:monoacylglycerol lipase activity"/>
    <property type="evidence" value="ECO:0007669"/>
    <property type="project" value="TreeGrafter"/>
</dbReference>
<keyword evidence="4" id="KW-0256">Endoplasmic reticulum</keyword>
<feature type="chain" id="PRO_5004715873" description="AB hydrolase-1 domain-containing protein" evidence="7">
    <location>
        <begin position="20"/>
        <end position="324"/>
    </location>
</feature>
<evidence type="ECO:0000256" key="7">
    <source>
        <dbReference type="SAM" id="SignalP"/>
    </source>
</evidence>
<dbReference type="InterPro" id="IPR000073">
    <property type="entry name" value="AB_hydrolase_1"/>
</dbReference>
<dbReference type="Proteomes" id="UP000030746">
    <property type="component" value="Unassembled WGS sequence"/>
</dbReference>
<keyword evidence="7" id="KW-0732">Signal</keyword>
<dbReference type="Gene3D" id="3.40.50.1820">
    <property type="entry name" value="alpha/beta hydrolase"/>
    <property type="match status" value="1"/>
</dbReference>
<dbReference type="Pfam" id="PF00561">
    <property type="entry name" value="Abhydrolase_1"/>
    <property type="match status" value="1"/>
</dbReference>
<evidence type="ECO:0000256" key="1">
    <source>
        <dbReference type="ARBA" id="ARBA00004477"/>
    </source>
</evidence>
<evidence type="ECO:0000256" key="6">
    <source>
        <dbReference type="ARBA" id="ARBA00023136"/>
    </source>
</evidence>
<evidence type="ECO:0000256" key="4">
    <source>
        <dbReference type="ARBA" id="ARBA00022824"/>
    </source>
</evidence>
<dbReference type="FunFam" id="3.40.50.1820:FF:000041">
    <property type="entry name" value="Mesoderm-specific transcript homolog protein"/>
    <property type="match status" value="1"/>
</dbReference>
<feature type="domain" description="AB hydrolase-1" evidence="8">
    <location>
        <begin position="62"/>
        <end position="308"/>
    </location>
</feature>
<dbReference type="AlphaFoldDB" id="V3ZJ53"/>
<keyword evidence="5" id="KW-1133">Transmembrane helix</keyword>
<dbReference type="GO" id="GO:0046464">
    <property type="term" value="P:acylglycerol catabolic process"/>
    <property type="evidence" value="ECO:0007669"/>
    <property type="project" value="TreeGrafter"/>
</dbReference>
<dbReference type="OrthoDB" id="7130006at2759"/>
<dbReference type="GO" id="GO:0005789">
    <property type="term" value="C:endoplasmic reticulum membrane"/>
    <property type="evidence" value="ECO:0007669"/>
    <property type="project" value="UniProtKB-SubCell"/>
</dbReference>
<name>V3ZJ53_LOTGI</name>
<proteinExistence type="predicted"/>
<protein>
    <recommendedName>
        <fullName evidence="8">AB hydrolase-1 domain-containing protein</fullName>
    </recommendedName>
</protein>
<organism evidence="9 10">
    <name type="scientific">Lottia gigantea</name>
    <name type="common">Giant owl limpet</name>
    <dbReference type="NCBI Taxonomy" id="225164"/>
    <lineage>
        <taxon>Eukaryota</taxon>
        <taxon>Metazoa</taxon>
        <taxon>Spiralia</taxon>
        <taxon>Lophotrochozoa</taxon>
        <taxon>Mollusca</taxon>
        <taxon>Gastropoda</taxon>
        <taxon>Patellogastropoda</taxon>
        <taxon>Lottioidea</taxon>
        <taxon>Lottiidae</taxon>
        <taxon>Lottia</taxon>
    </lineage>
</organism>
<keyword evidence="6" id="KW-0472">Membrane</keyword>
<sequence length="324" mass="37166">MVSTFVALILAIFIGIFICYPPPPLTKNLEKWQNEGDYVIYENKIIFYKVFSPDIPGKGEGSVLCLHGFPSSSYDWVKIVEDLKNNFKNVIVFDFLGFGFSEKPVSYNYTITEQADISLYLLQHLQVHKVHLLSHDYGDTVALEILARLKKNEIKGVTIKSLSMLNGGIFQDTHHPRFLQKVLLYPVLGRFLSKFVFYNIFSIGFSEVFGTNKPTADEMWEFWVCLRYKDGTGVLADVINFLPERKKYNERWVGALKSIDIPVQMIYGPADPVNPSPQFNQVFKKLVPQHKLVELDSKIGHYPQWEDPARVAAEFIKFVQSVPN</sequence>
<keyword evidence="10" id="KW-1185">Reference proteome</keyword>
<evidence type="ECO:0000256" key="5">
    <source>
        <dbReference type="ARBA" id="ARBA00022989"/>
    </source>
</evidence>
<dbReference type="STRING" id="225164.V3ZJ53"/>
<keyword evidence="2" id="KW-0812">Transmembrane</keyword>
<dbReference type="InterPro" id="IPR029058">
    <property type="entry name" value="AB_hydrolase_fold"/>
</dbReference>
<evidence type="ECO:0000256" key="2">
    <source>
        <dbReference type="ARBA" id="ARBA00022692"/>
    </source>
</evidence>
<evidence type="ECO:0000313" key="10">
    <source>
        <dbReference type="Proteomes" id="UP000030746"/>
    </source>
</evidence>
<dbReference type="InterPro" id="IPR050266">
    <property type="entry name" value="AB_hydrolase_sf"/>
</dbReference>